<dbReference type="Pfam" id="PF04116">
    <property type="entry name" value="FA_hydroxylase"/>
    <property type="match status" value="1"/>
</dbReference>
<evidence type="ECO:0000256" key="8">
    <source>
        <dbReference type="ARBA" id="ARBA00022833"/>
    </source>
</evidence>
<evidence type="ECO:0000313" key="17">
    <source>
        <dbReference type="Proteomes" id="UP001172083"/>
    </source>
</evidence>
<comment type="caution">
    <text evidence="16">The sequence shown here is derived from an EMBL/GenBank/DDBJ whole genome shotgun (WGS) entry which is preliminary data.</text>
</comment>
<feature type="transmembrane region" description="Helical" evidence="14">
    <location>
        <begin position="115"/>
        <end position="136"/>
    </location>
</feature>
<evidence type="ECO:0000256" key="13">
    <source>
        <dbReference type="ARBA" id="ARBA00023160"/>
    </source>
</evidence>
<evidence type="ECO:0000256" key="10">
    <source>
        <dbReference type="ARBA" id="ARBA00023002"/>
    </source>
</evidence>
<evidence type="ECO:0000256" key="5">
    <source>
        <dbReference type="ARBA" id="ARBA00022723"/>
    </source>
</evidence>
<dbReference type="RefSeq" id="WP_346757863.1">
    <property type="nucleotide sequence ID" value="NZ_JAUJEB010000001.1"/>
</dbReference>
<evidence type="ECO:0000256" key="2">
    <source>
        <dbReference type="ARBA" id="ARBA00004477"/>
    </source>
</evidence>
<evidence type="ECO:0000256" key="6">
    <source>
        <dbReference type="ARBA" id="ARBA00022824"/>
    </source>
</evidence>
<dbReference type="PANTHER" id="PTHR12863">
    <property type="entry name" value="FATTY ACID HYDROXYLASE"/>
    <property type="match status" value="1"/>
</dbReference>
<keyword evidence="4 14" id="KW-0812">Transmembrane</keyword>
<evidence type="ECO:0000256" key="1">
    <source>
        <dbReference type="ARBA" id="ARBA00001947"/>
    </source>
</evidence>
<evidence type="ECO:0000313" key="16">
    <source>
        <dbReference type="EMBL" id="MDN5212545.1"/>
    </source>
</evidence>
<feature type="domain" description="Fatty acid hydroxylase" evidence="15">
    <location>
        <begin position="67"/>
        <end position="203"/>
    </location>
</feature>
<evidence type="ECO:0000256" key="3">
    <source>
        <dbReference type="ARBA" id="ARBA00022516"/>
    </source>
</evidence>
<dbReference type="InterPro" id="IPR006694">
    <property type="entry name" value="Fatty_acid_hydroxylase"/>
</dbReference>
<keyword evidence="12 14" id="KW-0472">Membrane</keyword>
<keyword evidence="9 14" id="KW-1133">Transmembrane helix</keyword>
<sequence>MSQTAQKTIKPNNSGTKHMFRNPIIERLSRTHIMVPITILTLAAIGIIYWGLSNGLITVLPLIGLFFTGMIIFSLIEYLVHRYLFHMIPSTPTREKFQYAVHGVHHEFPKDKDRLAMPPIMSASISVVLFFLFRLIMGNAVYGFLPGFLVGYCAYLGVHYVVHAYQPPKNFFKVLWIHHGIHHYKDHERAFGVSSPLWDYIFRSMPKQGSK</sequence>
<proteinExistence type="predicted"/>
<dbReference type="EMBL" id="JAUJEB010000001">
    <property type="protein sequence ID" value="MDN5212545.1"/>
    <property type="molecule type" value="Genomic_DNA"/>
</dbReference>
<feature type="transmembrane region" description="Helical" evidence="14">
    <location>
        <begin position="142"/>
        <end position="162"/>
    </location>
</feature>
<dbReference type="PANTHER" id="PTHR12863:SF1">
    <property type="entry name" value="FATTY ACID 2-HYDROXYLASE"/>
    <property type="match status" value="1"/>
</dbReference>
<keyword evidence="13" id="KW-0275">Fatty acid biosynthesis</keyword>
<protein>
    <submittedName>
        <fullName evidence="16">Sterol desaturase family protein</fullName>
    </submittedName>
</protein>
<keyword evidence="11" id="KW-0443">Lipid metabolism</keyword>
<gene>
    <name evidence="16" type="ORF">QQ020_10835</name>
</gene>
<evidence type="ECO:0000256" key="11">
    <source>
        <dbReference type="ARBA" id="ARBA00023098"/>
    </source>
</evidence>
<evidence type="ECO:0000256" key="9">
    <source>
        <dbReference type="ARBA" id="ARBA00022989"/>
    </source>
</evidence>
<feature type="transmembrane region" description="Helical" evidence="14">
    <location>
        <begin position="58"/>
        <end position="80"/>
    </location>
</feature>
<evidence type="ECO:0000256" key="4">
    <source>
        <dbReference type="ARBA" id="ARBA00022692"/>
    </source>
</evidence>
<name>A0ABT8L448_9BACT</name>
<dbReference type="InterPro" id="IPR014430">
    <property type="entry name" value="Scs7"/>
</dbReference>
<evidence type="ECO:0000256" key="7">
    <source>
        <dbReference type="ARBA" id="ARBA00022832"/>
    </source>
</evidence>
<reference evidence="16" key="1">
    <citation type="submission" date="2023-06" db="EMBL/GenBank/DDBJ databases">
        <title>Genomic of Agaribacillus aureum.</title>
        <authorList>
            <person name="Wang G."/>
        </authorList>
    </citation>
    <scope>NUCLEOTIDE SEQUENCE</scope>
    <source>
        <strain evidence="16">BMA12</strain>
    </source>
</reference>
<comment type="cofactor">
    <cofactor evidence="1">
        <name>Zn(2+)</name>
        <dbReference type="ChEBI" id="CHEBI:29105"/>
    </cofactor>
</comment>
<feature type="transmembrane region" description="Helical" evidence="14">
    <location>
        <begin position="33"/>
        <end position="52"/>
    </location>
</feature>
<keyword evidence="10" id="KW-0560">Oxidoreductase</keyword>
<evidence type="ECO:0000256" key="14">
    <source>
        <dbReference type="SAM" id="Phobius"/>
    </source>
</evidence>
<evidence type="ECO:0000259" key="15">
    <source>
        <dbReference type="Pfam" id="PF04116"/>
    </source>
</evidence>
<keyword evidence="17" id="KW-1185">Reference proteome</keyword>
<keyword evidence="7" id="KW-0276">Fatty acid metabolism</keyword>
<keyword evidence="5" id="KW-0479">Metal-binding</keyword>
<evidence type="ECO:0000256" key="12">
    <source>
        <dbReference type="ARBA" id="ARBA00023136"/>
    </source>
</evidence>
<dbReference type="Proteomes" id="UP001172083">
    <property type="component" value="Unassembled WGS sequence"/>
</dbReference>
<comment type="subcellular location">
    <subcellularLocation>
        <location evidence="2">Endoplasmic reticulum membrane</location>
        <topology evidence="2">Multi-pass membrane protein</topology>
    </subcellularLocation>
</comment>
<accession>A0ABT8L448</accession>
<keyword evidence="8" id="KW-0862">Zinc</keyword>
<keyword evidence="6" id="KW-0256">Endoplasmic reticulum</keyword>
<keyword evidence="3" id="KW-0444">Lipid biosynthesis</keyword>
<organism evidence="16 17">
    <name type="scientific">Agaribacillus aureus</name>
    <dbReference type="NCBI Taxonomy" id="3051825"/>
    <lineage>
        <taxon>Bacteria</taxon>
        <taxon>Pseudomonadati</taxon>
        <taxon>Bacteroidota</taxon>
        <taxon>Cytophagia</taxon>
        <taxon>Cytophagales</taxon>
        <taxon>Splendidivirgaceae</taxon>
        <taxon>Agaribacillus</taxon>
    </lineage>
</organism>